<accession>A0A250JQ48</accession>
<sequence>MGAVGLTLAPAAQAQVSVTGGGGPIRLEAGEQSVALSLDGDTLRGPGIELRQRGAAWVGQVRGSDVDVGWSSGGLRGRVGDGTVALQVLERTPEPGLRLEGDFASHPSSLIVAPFAIAGAVGGCDYTLSVTGGRYAGWRTCQPGTTLQPGPVSLTLPEEVLALDTGEKAALLALLLSEEVLP</sequence>
<gene>
    <name evidence="1" type="ORF">MYMAC_000821</name>
</gene>
<dbReference type="Proteomes" id="UP000217343">
    <property type="component" value="Chromosome"/>
</dbReference>
<proteinExistence type="predicted"/>
<name>A0A250JQ48_9BACT</name>
<organism evidence="1 2">
    <name type="scientific">Corallococcus macrosporus DSM 14697</name>
    <dbReference type="NCBI Taxonomy" id="1189310"/>
    <lineage>
        <taxon>Bacteria</taxon>
        <taxon>Pseudomonadati</taxon>
        <taxon>Myxococcota</taxon>
        <taxon>Myxococcia</taxon>
        <taxon>Myxococcales</taxon>
        <taxon>Cystobacterineae</taxon>
        <taxon>Myxococcaceae</taxon>
        <taxon>Corallococcus</taxon>
    </lineage>
</organism>
<keyword evidence="2" id="KW-1185">Reference proteome</keyword>
<dbReference type="KEGG" id="mmas:MYMAC_000821"/>
<evidence type="ECO:0000313" key="1">
    <source>
        <dbReference type="EMBL" id="ATB45236.1"/>
    </source>
</evidence>
<protein>
    <submittedName>
        <fullName evidence="1">Uncharacterized protein</fullName>
    </submittedName>
</protein>
<evidence type="ECO:0000313" key="2">
    <source>
        <dbReference type="Proteomes" id="UP000217343"/>
    </source>
</evidence>
<dbReference type="OrthoDB" id="5382182at2"/>
<dbReference type="EMBL" id="CP022203">
    <property type="protein sequence ID" value="ATB45236.1"/>
    <property type="molecule type" value="Genomic_DNA"/>
</dbReference>
<reference evidence="1 2" key="1">
    <citation type="submission" date="2017-06" db="EMBL/GenBank/DDBJ databases">
        <title>Sequencing and comparative analysis of myxobacterial genomes.</title>
        <authorList>
            <person name="Rupp O."/>
            <person name="Goesmann A."/>
            <person name="Sogaard-Andersen L."/>
        </authorList>
    </citation>
    <scope>NUCLEOTIDE SEQUENCE [LARGE SCALE GENOMIC DNA]</scope>
    <source>
        <strain evidence="1 2">DSM 14697</strain>
    </source>
</reference>
<dbReference type="AlphaFoldDB" id="A0A250JQ48"/>